<dbReference type="RefSeq" id="WP_377764709.1">
    <property type="nucleotide sequence ID" value="NZ_JBHULB010000001.1"/>
</dbReference>
<keyword evidence="3" id="KW-1185">Reference proteome</keyword>
<name>A0ABW5MPP0_9FLAO</name>
<evidence type="ECO:0000313" key="2">
    <source>
        <dbReference type="EMBL" id="MFD2585305.1"/>
    </source>
</evidence>
<accession>A0ABW5MPP0</accession>
<feature type="transmembrane region" description="Helical" evidence="1">
    <location>
        <begin position="12"/>
        <end position="36"/>
    </location>
</feature>
<feature type="transmembrane region" description="Helical" evidence="1">
    <location>
        <begin position="48"/>
        <end position="70"/>
    </location>
</feature>
<evidence type="ECO:0000256" key="1">
    <source>
        <dbReference type="SAM" id="Phobius"/>
    </source>
</evidence>
<dbReference type="Proteomes" id="UP001597526">
    <property type="component" value="Unassembled WGS sequence"/>
</dbReference>
<organism evidence="2 3">
    <name type="scientific">Croceitalea marina</name>
    <dbReference type="NCBI Taxonomy" id="1775166"/>
    <lineage>
        <taxon>Bacteria</taxon>
        <taxon>Pseudomonadati</taxon>
        <taxon>Bacteroidota</taxon>
        <taxon>Flavobacteriia</taxon>
        <taxon>Flavobacteriales</taxon>
        <taxon>Flavobacteriaceae</taxon>
        <taxon>Croceitalea</taxon>
    </lineage>
</organism>
<evidence type="ECO:0008006" key="4">
    <source>
        <dbReference type="Google" id="ProtNLM"/>
    </source>
</evidence>
<reference evidence="3" key="1">
    <citation type="journal article" date="2019" name="Int. J. Syst. Evol. Microbiol.">
        <title>The Global Catalogue of Microorganisms (GCM) 10K type strain sequencing project: providing services to taxonomists for standard genome sequencing and annotation.</title>
        <authorList>
            <consortium name="The Broad Institute Genomics Platform"/>
            <consortium name="The Broad Institute Genome Sequencing Center for Infectious Disease"/>
            <person name="Wu L."/>
            <person name="Ma J."/>
        </authorList>
    </citation>
    <scope>NUCLEOTIDE SEQUENCE [LARGE SCALE GENOMIC DNA]</scope>
    <source>
        <strain evidence="3">KCTC 52368</strain>
    </source>
</reference>
<gene>
    <name evidence="2" type="ORF">ACFSQJ_00075</name>
</gene>
<dbReference type="EMBL" id="JBHULB010000001">
    <property type="protein sequence ID" value="MFD2585305.1"/>
    <property type="molecule type" value="Genomic_DNA"/>
</dbReference>
<keyword evidence="1" id="KW-0472">Membrane</keyword>
<proteinExistence type="predicted"/>
<protein>
    <recommendedName>
        <fullName evidence="4">Bacterial Pleckstrin homology domain-containing protein</fullName>
    </recommendedName>
</protein>
<keyword evidence="1" id="KW-0812">Transmembrane</keyword>
<comment type="caution">
    <text evidence="2">The sequence shown here is derived from an EMBL/GenBank/DDBJ whole genome shotgun (WGS) entry which is preliminary data.</text>
</comment>
<keyword evidence="1" id="KW-1133">Transmembrane helix</keyword>
<evidence type="ECO:0000313" key="3">
    <source>
        <dbReference type="Proteomes" id="UP001597526"/>
    </source>
</evidence>
<sequence>MRIYEEKQRFNQWWMLVINFSVIGILLYFMYQWYIAGNAVDKVSSSDYAAQIAVILMLVLVVALLFLLGLKTTIDENGIQYQFRPFHRGKKTISWKEMDKCYTRKYKPILEYGGWGIKPVPKSNDIAYNVKGNMGIQIHLKNGKKILIGTQDPDNAQIVINRYFNNEGI</sequence>